<reference evidence="3" key="2">
    <citation type="submission" date="2019-06" db="EMBL/GenBank/DDBJ databases">
        <title>Genomics analysis of Aphanomyces spp. identifies a new class of oomycete effector associated with host adaptation.</title>
        <authorList>
            <person name="Gaulin E."/>
        </authorList>
    </citation>
    <scope>NUCLEOTIDE SEQUENCE</scope>
    <source>
        <strain evidence="3">CBS 578.67</strain>
    </source>
</reference>
<dbReference type="AlphaFoldDB" id="A0A485KMZ2"/>
<dbReference type="Pfam" id="PF13041">
    <property type="entry name" value="PPR_2"/>
    <property type="match status" value="1"/>
</dbReference>
<dbReference type="Pfam" id="PF01612">
    <property type="entry name" value="DNA_pol_A_exo1"/>
    <property type="match status" value="1"/>
</dbReference>
<dbReference type="SMART" id="SM00474">
    <property type="entry name" value="35EXOc"/>
    <property type="match status" value="1"/>
</dbReference>
<feature type="repeat" description="PPR" evidence="1">
    <location>
        <begin position="120"/>
        <end position="154"/>
    </location>
</feature>
<feature type="domain" description="3'-5' exonuclease" evidence="2">
    <location>
        <begin position="889"/>
        <end position="1071"/>
    </location>
</feature>
<proteinExistence type="predicted"/>
<accession>A0A485KMZ2</accession>
<dbReference type="GO" id="GO:0003676">
    <property type="term" value="F:nucleic acid binding"/>
    <property type="evidence" value="ECO:0007669"/>
    <property type="project" value="InterPro"/>
</dbReference>
<evidence type="ECO:0000313" key="4">
    <source>
        <dbReference type="EMBL" id="VFT86315.1"/>
    </source>
</evidence>
<evidence type="ECO:0000313" key="5">
    <source>
        <dbReference type="Proteomes" id="UP000332933"/>
    </source>
</evidence>
<dbReference type="Proteomes" id="UP000332933">
    <property type="component" value="Unassembled WGS sequence"/>
</dbReference>
<evidence type="ECO:0000256" key="1">
    <source>
        <dbReference type="PROSITE-ProRule" id="PRU00708"/>
    </source>
</evidence>
<dbReference type="PANTHER" id="PTHR47765">
    <property type="entry name" value="3'-5' EXONUCLEASE DOMAIN-CONTAINING PROTEIN"/>
    <property type="match status" value="1"/>
</dbReference>
<dbReference type="InterPro" id="IPR052408">
    <property type="entry name" value="Exonuclease_MUT-7-like"/>
</dbReference>
<dbReference type="PROSITE" id="PS51375">
    <property type="entry name" value="PPR"/>
    <property type="match status" value="1"/>
</dbReference>
<dbReference type="Gene3D" id="1.25.40.10">
    <property type="entry name" value="Tetratricopeptide repeat domain"/>
    <property type="match status" value="2"/>
</dbReference>
<reference evidence="4 5" key="1">
    <citation type="submission" date="2019-03" db="EMBL/GenBank/DDBJ databases">
        <authorList>
            <person name="Gaulin E."/>
            <person name="Dumas B."/>
        </authorList>
    </citation>
    <scope>NUCLEOTIDE SEQUENCE [LARGE SCALE GENOMIC DNA]</scope>
    <source>
        <strain evidence="4">CBS 568.67</strain>
    </source>
</reference>
<sequence length="1076" mass="118911">MHLPPFLHFSVCRMTYPWEDDEATKETVAAMQGGATVETRVLLKPIFRWAKREPEKAHAYVVWLLQLYTHGDSARAIAAQPTLQADYAINTLITASQRCGKAVEAERAFSFLSAHNFVPDVFAFTALIDVLGRCGRAEIALARYNEMLETGVEPNIVTFTTVLRVLAMSTAVDARVALDVLNHAKARNAVDPSLYTEALDMCAKRLDLALAANILALRRDDGGLQDLLVDRTVYAMGRALRKLDARHVVDEWLAAGLIHAGDKDALAFGKAGDGDGNGGKATGCLGYETPASVRQSVIRQDIQKLMTRGVQPTRYGPLRQFDLYSSGCSMDFETLIHQCRKRKWKDEIASVFDAMQRLSAVGWDDGVPAPLPPQPSVAPTASTYLALIDAYICCGAPASTWAMFADMDAHRISRTQAIVRKYIRGSYLALKDATDDASPADWHVPDVVALALRDGIPITQRMAMNILRMYGSDHAGGLAMLATLEHSALGTRTLFDELVQACVYAHNVAGAIAVWDAFQASDAAMPTTATIERIMLLACFHHATLPDALAALHAHQAARRLVSIPTYASIVHEFFVKYTLHETMNASGLAKALKVLYERRALFEFIQDHAVALSRHGHDNIVAVPCGLAWSTSIAPHVPAVAPLLFAQHVHERFTIVRDKAAKNDAERATKAALEAVDDPLLFVVHALLAFPKLDISFRVQAKFAKQLFALIADSCTPQPHHAHHCLAHLDSMSMYLMQELDAMFHLAETDQLKIAAFCARSVTVDHHPEKTLNFVVARPAFFDAASADMLIPAFAELYAQGVTIVLRYLRQSQDLPHARHLPLTFARHVDSLRDDYPDADLRPVVKEFALFELDEFAHVLLNAHVPRAPKPVDPSIDYWSLPLPRDAIVFVDSPETVELAARILLASPVVGWDVEWRPDSYAVRKSKCSIIQLASASHVFICDVLHHWTDAMQALLEAIVTSSTQWKVGFGLAGDLDRMRASFPEVGVFESMDEWENVLDLQTHWKATKKQAHTPGLSRCCQDVLHRPLNKSQQTSDWEQRPLSEDQLLYAANDASCLLALVDALKPPIMVGLWP</sequence>
<dbReference type="GO" id="GO:0008408">
    <property type="term" value="F:3'-5' exonuclease activity"/>
    <property type="evidence" value="ECO:0007669"/>
    <property type="project" value="InterPro"/>
</dbReference>
<dbReference type="NCBIfam" id="TIGR00756">
    <property type="entry name" value="PPR"/>
    <property type="match status" value="1"/>
</dbReference>
<dbReference type="InterPro" id="IPR002885">
    <property type="entry name" value="PPR_rpt"/>
</dbReference>
<dbReference type="Gene3D" id="3.30.420.10">
    <property type="entry name" value="Ribonuclease H-like superfamily/Ribonuclease H"/>
    <property type="match status" value="1"/>
</dbReference>
<dbReference type="EMBL" id="CAADRA010005162">
    <property type="protein sequence ID" value="VFT86315.1"/>
    <property type="molecule type" value="Genomic_DNA"/>
</dbReference>
<dbReference type="GO" id="GO:0006139">
    <property type="term" value="P:nucleobase-containing compound metabolic process"/>
    <property type="evidence" value="ECO:0007669"/>
    <property type="project" value="InterPro"/>
</dbReference>
<protein>
    <submittedName>
        <fullName evidence="4">Aste57867_9435 protein</fullName>
    </submittedName>
</protein>
<evidence type="ECO:0000259" key="2">
    <source>
        <dbReference type="SMART" id="SM00474"/>
    </source>
</evidence>
<gene>
    <name evidence="4" type="primary">Aste57867_9435</name>
    <name evidence="3" type="ORF">As57867_009399</name>
    <name evidence="4" type="ORF">ASTE57867_9435</name>
</gene>
<keyword evidence="5" id="KW-1185">Reference proteome</keyword>
<dbReference type="PANTHER" id="PTHR47765:SF2">
    <property type="entry name" value="EXONUCLEASE MUT-7 HOMOLOG"/>
    <property type="match status" value="1"/>
</dbReference>
<dbReference type="InterPro" id="IPR012337">
    <property type="entry name" value="RNaseH-like_sf"/>
</dbReference>
<evidence type="ECO:0000313" key="3">
    <source>
        <dbReference type="EMBL" id="KAF0700049.1"/>
    </source>
</evidence>
<dbReference type="InterPro" id="IPR002562">
    <property type="entry name" value="3'-5'_exonuclease_dom"/>
</dbReference>
<dbReference type="OrthoDB" id="10261556at2759"/>
<dbReference type="SUPFAM" id="SSF53098">
    <property type="entry name" value="Ribonuclease H-like"/>
    <property type="match status" value="1"/>
</dbReference>
<organism evidence="4 5">
    <name type="scientific">Aphanomyces stellatus</name>
    <dbReference type="NCBI Taxonomy" id="120398"/>
    <lineage>
        <taxon>Eukaryota</taxon>
        <taxon>Sar</taxon>
        <taxon>Stramenopiles</taxon>
        <taxon>Oomycota</taxon>
        <taxon>Saprolegniomycetes</taxon>
        <taxon>Saprolegniales</taxon>
        <taxon>Verrucalvaceae</taxon>
        <taxon>Aphanomyces</taxon>
    </lineage>
</organism>
<name>A0A485KMZ2_9STRA</name>
<dbReference type="InterPro" id="IPR011990">
    <property type="entry name" value="TPR-like_helical_dom_sf"/>
</dbReference>
<dbReference type="InterPro" id="IPR036397">
    <property type="entry name" value="RNaseH_sf"/>
</dbReference>
<dbReference type="EMBL" id="VJMH01005141">
    <property type="protein sequence ID" value="KAF0700049.1"/>
    <property type="molecule type" value="Genomic_DNA"/>
</dbReference>